<reference evidence="13 14" key="1">
    <citation type="journal article" date="2014" name="Genome Announc.">
        <title>Draft Genome Sequence of Lysobacter capsici AZ78, a Bacterium Antagonistic to Plant-Pathogenic Oomycetes.</title>
        <authorList>
            <person name="Puopolo G."/>
            <person name="Sonego P."/>
            <person name="Engelen K."/>
            <person name="Pertot I."/>
        </authorList>
    </citation>
    <scope>NUCLEOTIDE SEQUENCE [LARGE SCALE GENOMIC DNA]</scope>
    <source>
        <strain evidence="13 14">AZ78</strain>
    </source>
</reference>
<evidence type="ECO:0000256" key="2">
    <source>
        <dbReference type="ARBA" id="ARBA00011073"/>
    </source>
</evidence>
<dbReference type="PROSITE" id="PS00137">
    <property type="entry name" value="SUBTILASE_HIS"/>
    <property type="match status" value="1"/>
</dbReference>
<dbReference type="GO" id="GO:0004252">
    <property type="term" value="F:serine-type endopeptidase activity"/>
    <property type="evidence" value="ECO:0007669"/>
    <property type="project" value="UniProtKB-UniRule"/>
</dbReference>
<organism evidence="13 14">
    <name type="scientific">Lysobacter capsici AZ78</name>
    <dbReference type="NCBI Taxonomy" id="1444315"/>
    <lineage>
        <taxon>Bacteria</taxon>
        <taxon>Pseudomonadati</taxon>
        <taxon>Pseudomonadota</taxon>
        <taxon>Gammaproteobacteria</taxon>
        <taxon>Lysobacterales</taxon>
        <taxon>Lysobacteraceae</taxon>
        <taxon>Lysobacter</taxon>
    </lineage>
</organism>
<keyword evidence="6 9" id="KW-0378">Hydrolase</keyword>
<evidence type="ECO:0000313" key="13">
    <source>
        <dbReference type="EMBL" id="KWS06953.1"/>
    </source>
</evidence>
<evidence type="ECO:0000259" key="12">
    <source>
        <dbReference type="Pfam" id="PF00082"/>
    </source>
</evidence>
<dbReference type="GO" id="GO:0005576">
    <property type="term" value="C:extracellular region"/>
    <property type="evidence" value="ECO:0007669"/>
    <property type="project" value="UniProtKB-SubCell"/>
</dbReference>
<dbReference type="GO" id="GO:0006508">
    <property type="term" value="P:proteolysis"/>
    <property type="evidence" value="ECO:0007669"/>
    <property type="project" value="UniProtKB-KW"/>
</dbReference>
<dbReference type="Pfam" id="PF00082">
    <property type="entry name" value="Peptidase_S8"/>
    <property type="match status" value="1"/>
</dbReference>
<dbReference type="PRINTS" id="PR00723">
    <property type="entry name" value="SUBTILISIN"/>
</dbReference>
<protein>
    <submittedName>
        <fullName evidence="13">Zinc extracellular protease</fullName>
    </submittedName>
</protein>
<dbReference type="InterPro" id="IPR000209">
    <property type="entry name" value="Peptidase_S8/S53_dom"/>
</dbReference>
<dbReference type="SUPFAM" id="SSF52743">
    <property type="entry name" value="Subtilisin-like"/>
    <property type="match status" value="1"/>
</dbReference>
<evidence type="ECO:0000256" key="4">
    <source>
        <dbReference type="ARBA" id="ARBA00022670"/>
    </source>
</evidence>
<proteinExistence type="inferred from homology"/>
<evidence type="ECO:0000256" key="11">
    <source>
        <dbReference type="SAM" id="SignalP"/>
    </source>
</evidence>
<comment type="caution">
    <text evidence="13">The sequence shown here is derived from an EMBL/GenBank/DDBJ whole genome shotgun (WGS) entry which is preliminary data.</text>
</comment>
<dbReference type="InterPro" id="IPR050131">
    <property type="entry name" value="Peptidase_S8_subtilisin-like"/>
</dbReference>
<keyword evidence="3" id="KW-0964">Secreted</keyword>
<dbReference type="InterPro" id="IPR022398">
    <property type="entry name" value="Peptidase_S8_His-AS"/>
</dbReference>
<sequence>MHSFAAAALLALGGIAAVPAFAGQAHVAGLQDGQTYRQLIVKFVPGSAPARHAAAVDASLRRAGLGLAAGQSAPALKRLRRMAIGSDVVTSDVPLSRAQTQALIRRIADDPNVEWVQADLPVDITALPNDTRFAEQWDMADSAVGVRAPSAWDTSDGSGAVVAVVDTGIVSHPDLNGNVIAGYDMLSLSDGGDGDGRDPNPTDTVYAPSLPHGTHVAGTVAAVTGNGIGVAGVAPGVKIVPVRVVGRGSGSFTSDLADGIVWASGGRVAGVPANPNPADVINLSVGTLSACTQTPAWQAAINTATANGTIVVAGAGNNNVDVRGFTPASCNNVITVAASDQGGRRAWYSGYGAGIDITAPGGESCSPASEFFPLGRFVNKPQDCTRQHLTQGILSTYSGNRYEYLDGTSMATPHVVGAVALIQTASPTPRTFEQVRQILAATARPISTANCPGGCGAGLVDAAAAVARARSVAP</sequence>
<dbReference type="InterPro" id="IPR023828">
    <property type="entry name" value="Peptidase_S8_Ser-AS"/>
</dbReference>
<dbReference type="Proteomes" id="UP000023435">
    <property type="component" value="Unassembled WGS sequence"/>
</dbReference>
<gene>
    <name evidence="13" type="ORF">AZ78_4513</name>
</gene>
<evidence type="ECO:0000256" key="1">
    <source>
        <dbReference type="ARBA" id="ARBA00004613"/>
    </source>
</evidence>
<feature type="active site" description="Charge relay system" evidence="9">
    <location>
        <position position="212"/>
    </location>
</feature>
<evidence type="ECO:0000256" key="9">
    <source>
        <dbReference type="PROSITE-ProRule" id="PRU01240"/>
    </source>
</evidence>
<keyword evidence="8" id="KW-0865">Zymogen</keyword>
<keyword evidence="4 9" id="KW-0645">Protease</keyword>
<dbReference type="InterPro" id="IPR036852">
    <property type="entry name" value="Peptidase_S8/S53_dom_sf"/>
</dbReference>
<comment type="similarity">
    <text evidence="2 9 10">Belongs to the peptidase S8 family.</text>
</comment>
<comment type="subcellular location">
    <subcellularLocation>
        <location evidence="1">Secreted</location>
    </subcellularLocation>
</comment>
<dbReference type="InterPro" id="IPR023827">
    <property type="entry name" value="Peptidase_S8_Asp-AS"/>
</dbReference>
<dbReference type="PROSITE" id="PS00138">
    <property type="entry name" value="SUBTILASE_SER"/>
    <property type="match status" value="1"/>
</dbReference>
<evidence type="ECO:0000256" key="7">
    <source>
        <dbReference type="ARBA" id="ARBA00022825"/>
    </source>
</evidence>
<evidence type="ECO:0000256" key="10">
    <source>
        <dbReference type="RuleBase" id="RU003355"/>
    </source>
</evidence>
<accession>A0A120AHZ7</accession>
<dbReference type="EMBL" id="JAJA02000001">
    <property type="protein sequence ID" value="KWS06953.1"/>
    <property type="molecule type" value="Genomic_DNA"/>
</dbReference>
<evidence type="ECO:0000256" key="8">
    <source>
        <dbReference type="ARBA" id="ARBA00023145"/>
    </source>
</evidence>
<keyword evidence="14" id="KW-1185">Reference proteome</keyword>
<evidence type="ECO:0000256" key="3">
    <source>
        <dbReference type="ARBA" id="ARBA00022525"/>
    </source>
</evidence>
<feature type="active site" description="Charge relay system" evidence="9">
    <location>
        <position position="166"/>
    </location>
</feature>
<dbReference type="InterPro" id="IPR015500">
    <property type="entry name" value="Peptidase_S8_subtilisin-rel"/>
</dbReference>
<evidence type="ECO:0000256" key="6">
    <source>
        <dbReference type="ARBA" id="ARBA00022801"/>
    </source>
</evidence>
<feature type="domain" description="Peptidase S8/S53" evidence="12">
    <location>
        <begin position="157"/>
        <end position="458"/>
    </location>
</feature>
<dbReference type="Gene3D" id="3.40.50.200">
    <property type="entry name" value="Peptidase S8/S53 domain"/>
    <property type="match status" value="1"/>
</dbReference>
<feature type="signal peptide" evidence="11">
    <location>
        <begin position="1"/>
        <end position="22"/>
    </location>
</feature>
<dbReference type="FunFam" id="3.40.50.200:FF:000022">
    <property type="entry name" value="Extracellular protease"/>
    <property type="match status" value="1"/>
</dbReference>
<feature type="chain" id="PRO_5007163715" evidence="11">
    <location>
        <begin position="23"/>
        <end position="474"/>
    </location>
</feature>
<evidence type="ECO:0000256" key="5">
    <source>
        <dbReference type="ARBA" id="ARBA00022729"/>
    </source>
</evidence>
<name>A0A120AHZ7_9GAMM</name>
<dbReference type="PROSITE" id="PS00136">
    <property type="entry name" value="SUBTILASE_ASP"/>
    <property type="match status" value="1"/>
</dbReference>
<evidence type="ECO:0000313" key="14">
    <source>
        <dbReference type="Proteomes" id="UP000023435"/>
    </source>
</evidence>
<keyword evidence="7 9" id="KW-0720">Serine protease</keyword>
<dbReference type="PANTHER" id="PTHR43806">
    <property type="entry name" value="PEPTIDASE S8"/>
    <property type="match status" value="1"/>
</dbReference>
<keyword evidence="5 11" id="KW-0732">Signal</keyword>
<feature type="active site" description="Charge relay system" evidence="9">
    <location>
        <position position="409"/>
    </location>
</feature>
<dbReference type="PANTHER" id="PTHR43806:SF11">
    <property type="entry name" value="CEREVISIN-RELATED"/>
    <property type="match status" value="1"/>
</dbReference>
<dbReference type="PROSITE" id="PS51892">
    <property type="entry name" value="SUBTILASE"/>
    <property type="match status" value="1"/>
</dbReference>
<dbReference type="AlphaFoldDB" id="A0A120AHZ7"/>